<evidence type="ECO:0000313" key="3">
    <source>
        <dbReference type="Proteomes" id="UP000499080"/>
    </source>
</evidence>
<sequence length="117" mass="13554">MKRMNLGEPENDQIDIKTVQVSVGYNRVNSQIEVKVMELSFLNIVYWLPFRHTHITWCFFLVLASFLGALNLFSGSTSFLKIDDARYILAKNARWVFRGAQMLYVGLASLLYSRRSL</sequence>
<accession>A0A4Y2GK31</accession>
<gene>
    <name evidence="2" type="ORF">AVEN_130752_1</name>
</gene>
<feature type="transmembrane region" description="Helical" evidence="1">
    <location>
        <begin position="54"/>
        <end position="74"/>
    </location>
</feature>
<keyword evidence="3" id="KW-1185">Reference proteome</keyword>
<keyword evidence="1" id="KW-0812">Transmembrane</keyword>
<organism evidence="2 3">
    <name type="scientific">Araneus ventricosus</name>
    <name type="common">Orbweaver spider</name>
    <name type="synonym">Epeira ventricosa</name>
    <dbReference type="NCBI Taxonomy" id="182803"/>
    <lineage>
        <taxon>Eukaryota</taxon>
        <taxon>Metazoa</taxon>
        <taxon>Ecdysozoa</taxon>
        <taxon>Arthropoda</taxon>
        <taxon>Chelicerata</taxon>
        <taxon>Arachnida</taxon>
        <taxon>Araneae</taxon>
        <taxon>Araneomorphae</taxon>
        <taxon>Entelegynae</taxon>
        <taxon>Araneoidea</taxon>
        <taxon>Araneidae</taxon>
        <taxon>Araneus</taxon>
    </lineage>
</organism>
<proteinExistence type="predicted"/>
<evidence type="ECO:0000313" key="2">
    <source>
        <dbReference type="EMBL" id="GBM53095.1"/>
    </source>
</evidence>
<comment type="caution">
    <text evidence="2">The sequence shown here is derived from an EMBL/GenBank/DDBJ whole genome shotgun (WGS) entry which is preliminary data.</text>
</comment>
<keyword evidence="1" id="KW-1133">Transmembrane helix</keyword>
<dbReference type="AlphaFoldDB" id="A0A4Y2GK31"/>
<name>A0A4Y2GK31_ARAVE</name>
<evidence type="ECO:0000256" key="1">
    <source>
        <dbReference type="SAM" id="Phobius"/>
    </source>
</evidence>
<keyword evidence="1" id="KW-0472">Membrane</keyword>
<dbReference type="Proteomes" id="UP000499080">
    <property type="component" value="Unassembled WGS sequence"/>
</dbReference>
<feature type="transmembrane region" description="Helical" evidence="1">
    <location>
        <begin position="95"/>
        <end position="112"/>
    </location>
</feature>
<protein>
    <submittedName>
        <fullName evidence="2">Uncharacterized protein</fullName>
    </submittedName>
</protein>
<dbReference type="EMBL" id="BGPR01001406">
    <property type="protein sequence ID" value="GBM53095.1"/>
    <property type="molecule type" value="Genomic_DNA"/>
</dbReference>
<reference evidence="2 3" key="1">
    <citation type="journal article" date="2019" name="Sci. Rep.">
        <title>Orb-weaving spider Araneus ventricosus genome elucidates the spidroin gene catalogue.</title>
        <authorList>
            <person name="Kono N."/>
            <person name="Nakamura H."/>
            <person name="Ohtoshi R."/>
            <person name="Moran D.A.P."/>
            <person name="Shinohara A."/>
            <person name="Yoshida Y."/>
            <person name="Fujiwara M."/>
            <person name="Mori M."/>
            <person name="Tomita M."/>
            <person name="Arakawa K."/>
        </authorList>
    </citation>
    <scope>NUCLEOTIDE SEQUENCE [LARGE SCALE GENOMIC DNA]</scope>
</reference>